<protein>
    <submittedName>
        <fullName evidence="2">Uncharacterized protein</fullName>
    </submittedName>
</protein>
<proteinExistence type="predicted"/>
<feature type="compositionally biased region" description="Basic and acidic residues" evidence="1">
    <location>
        <begin position="47"/>
        <end position="65"/>
    </location>
</feature>
<dbReference type="AlphaFoldDB" id="A0A177THQ5"/>
<feature type="compositionally biased region" description="Low complexity" evidence="1">
    <location>
        <begin position="495"/>
        <end position="505"/>
    </location>
</feature>
<feature type="compositionally biased region" description="Low complexity" evidence="1">
    <location>
        <begin position="475"/>
        <end position="487"/>
    </location>
</feature>
<feature type="compositionally biased region" description="Acidic residues" evidence="1">
    <location>
        <begin position="66"/>
        <end position="77"/>
    </location>
</feature>
<feature type="compositionally biased region" description="Basic and acidic residues" evidence="1">
    <location>
        <begin position="178"/>
        <end position="197"/>
    </location>
</feature>
<feature type="compositionally biased region" description="Polar residues" evidence="1">
    <location>
        <begin position="605"/>
        <end position="631"/>
    </location>
</feature>
<dbReference type="Proteomes" id="UP000077521">
    <property type="component" value="Unassembled WGS sequence"/>
</dbReference>
<evidence type="ECO:0000256" key="1">
    <source>
        <dbReference type="SAM" id="MobiDB-lite"/>
    </source>
</evidence>
<feature type="compositionally biased region" description="Polar residues" evidence="1">
    <location>
        <begin position="565"/>
        <end position="579"/>
    </location>
</feature>
<dbReference type="EMBL" id="LWDF02000121">
    <property type="protein sequence ID" value="KAE8257202.1"/>
    <property type="molecule type" value="Genomic_DNA"/>
</dbReference>
<keyword evidence="3" id="KW-1185">Reference proteome</keyword>
<gene>
    <name evidence="2" type="ORF">A4X13_0g2515</name>
</gene>
<feature type="region of interest" description="Disordered" evidence="1">
    <location>
        <begin position="1"/>
        <end position="250"/>
    </location>
</feature>
<feature type="compositionally biased region" description="Low complexity" evidence="1">
    <location>
        <begin position="635"/>
        <end position="651"/>
    </location>
</feature>
<reference evidence="2" key="2">
    <citation type="journal article" date="2019" name="IMA Fungus">
        <title>Genome sequencing and comparison of five Tilletia species to identify candidate genes for the detection of regulated species infecting wheat.</title>
        <authorList>
            <person name="Nguyen H.D.T."/>
            <person name="Sultana T."/>
            <person name="Kesanakurti P."/>
            <person name="Hambleton S."/>
        </authorList>
    </citation>
    <scope>NUCLEOTIDE SEQUENCE</scope>
    <source>
        <strain evidence="2">DAOMC 236416</strain>
    </source>
</reference>
<feature type="compositionally biased region" description="Acidic residues" evidence="1">
    <location>
        <begin position="161"/>
        <end position="174"/>
    </location>
</feature>
<evidence type="ECO:0000313" key="3">
    <source>
        <dbReference type="Proteomes" id="UP000077521"/>
    </source>
</evidence>
<feature type="compositionally biased region" description="Low complexity" evidence="1">
    <location>
        <begin position="12"/>
        <end position="30"/>
    </location>
</feature>
<feature type="compositionally biased region" description="Acidic residues" evidence="1">
    <location>
        <begin position="139"/>
        <end position="150"/>
    </location>
</feature>
<organism evidence="2 3">
    <name type="scientific">Tilletia indica</name>
    <dbReference type="NCBI Taxonomy" id="43049"/>
    <lineage>
        <taxon>Eukaryota</taxon>
        <taxon>Fungi</taxon>
        <taxon>Dikarya</taxon>
        <taxon>Basidiomycota</taxon>
        <taxon>Ustilaginomycotina</taxon>
        <taxon>Exobasidiomycetes</taxon>
        <taxon>Tilletiales</taxon>
        <taxon>Tilletiaceae</taxon>
        <taxon>Tilletia</taxon>
    </lineage>
</organism>
<feature type="region of interest" description="Disordered" evidence="1">
    <location>
        <begin position="468"/>
        <end position="675"/>
    </location>
</feature>
<comment type="caution">
    <text evidence="2">The sequence shown here is derived from an EMBL/GenBank/DDBJ whole genome shotgun (WGS) entry which is preliminary data.</text>
</comment>
<evidence type="ECO:0000313" key="2">
    <source>
        <dbReference type="EMBL" id="KAE8257202.1"/>
    </source>
</evidence>
<name>A0A177THQ5_9BASI</name>
<reference evidence="2" key="1">
    <citation type="submission" date="2016-04" db="EMBL/GenBank/DDBJ databases">
        <authorList>
            <person name="Nguyen H.D."/>
            <person name="Samba Siva P."/>
            <person name="Cullis J."/>
            <person name="Levesque C.A."/>
            <person name="Hambleton S."/>
        </authorList>
    </citation>
    <scope>NUCLEOTIDE SEQUENCE</scope>
    <source>
        <strain evidence="2">DAOMC 236416</strain>
    </source>
</reference>
<sequence length="675" mass="74666">MNLQTPQSRRLPIISSRSKPSGKSQSSAAGNARPVLSPQHRFTGTPSDRHEGRRTLAAHDDRDLLDGYDNESSEQEDNNGTSGADGFRPSKTTSSRSRHIPNASEMLDRRSTAKGKRRQEVVNSEELDWHRRSSAGSEVEQDDEDYDLDVQADFYQHEEGMDLDEDNYAEEDVNYDGQGERDEGQEEARNEKFDHRKAQPRRFAQAHARFEPDEDVTAQSTSPYGVRAASDARGSQIHSHRNASHSRPYVPHDQQLDNMFSLLGSMASDIRILSRQVSELGGRAERVSSTPSSSILAASLPRTQPRIRAESAAQYTKQTGKKVSVDVLWTEREAKSAFIEQEGKLEQKCAVPFEFIVRDTSGAKVGAARMSVIREVLREATAVLLKLKDRRTPDAAGKLGTRSRSYYTRYHRFEFNNMIAGIEDDIPELSFCLNHYKTYNGVDRRLKSMAILDSRSVEVVLEPDSEIDAAPTRASKPSSSVPKTKVPSIKRKSVPSKPKTTTSPTKEPDPRSKAAKKKKYSNDVDANGSDVESLPNQSTGNLLRPKARPLTGIRKEVNPDGPGSGQLQAGSPIQANSLSAPLRPTLFIPRRDTDTVQGRPEIARPSTSYSGQMFASQNPYTAATNSASQPTFGAYPYSQPDPSSSQHYYPSGQPSSYGPYQSFLLPPAANPLPRV</sequence>
<accession>A0A177THQ5</accession>